<sequence>MVNNKYFYLSGFLSLLLFFLGIFLFIYMAILPKNIKHYALKKKHYISISLQSVPNKKEITLKQEKKAIVPVKSSPQEDVSSKPIESSKDIDVADLFSDVWTKKITPKKVEKQIKHVDNTVLKRLKKKVKTLDAKPLEKTTSKVENIIKKSLIQQQPIQKQRKQQDDGNEVNKYLAKINAIVYSYFNPPEGSEGFSVYSVIVLSPFGKVIDFKILQYSSNESLNQECDRLKRRLMHTIFPVSPDGTITRTKIILTSKE</sequence>
<dbReference type="Gene3D" id="3.30.1150.10">
    <property type="match status" value="1"/>
</dbReference>
<dbReference type="Pfam" id="PF13103">
    <property type="entry name" value="TonB_2"/>
    <property type="match status" value="1"/>
</dbReference>
<keyword evidence="3 7" id="KW-1133">Transmembrane helix</keyword>
<keyword evidence="5 7" id="KW-0472">Membrane</keyword>
<keyword evidence="2 7" id="KW-0812">Transmembrane</keyword>
<keyword evidence="4" id="KW-0496">Mitochondrion</keyword>
<feature type="domain" description="ATP synthase YMF19-like N-terminal" evidence="8">
    <location>
        <begin position="6"/>
        <end position="68"/>
    </location>
</feature>
<evidence type="ECO:0000256" key="4">
    <source>
        <dbReference type="ARBA" id="ARBA00023128"/>
    </source>
</evidence>
<evidence type="ECO:0000256" key="6">
    <source>
        <dbReference type="ARBA" id="ARBA00023310"/>
    </source>
</evidence>
<feature type="transmembrane region" description="Helical" evidence="7">
    <location>
        <begin position="6"/>
        <end position="31"/>
    </location>
</feature>
<dbReference type="Pfam" id="PF02326">
    <property type="entry name" value="YMF19"/>
    <property type="match status" value="1"/>
</dbReference>
<name>A0A1W1D3I3_9ZZZZ</name>
<dbReference type="EMBL" id="FPHP01000011">
    <property type="protein sequence ID" value="SFV74997.1"/>
    <property type="molecule type" value="Genomic_DNA"/>
</dbReference>
<organism evidence="9">
    <name type="scientific">hydrothermal vent metagenome</name>
    <dbReference type="NCBI Taxonomy" id="652676"/>
    <lineage>
        <taxon>unclassified sequences</taxon>
        <taxon>metagenomes</taxon>
        <taxon>ecological metagenomes</taxon>
    </lineage>
</organism>
<keyword evidence="6" id="KW-0066">ATP synthesis</keyword>
<dbReference type="GO" id="GO:0031966">
    <property type="term" value="C:mitochondrial membrane"/>
    <property type="evidence" value="ECO:0007669"/>
    <property type="project" value="UniProtKB-SubCell"/>
</dbReference>
<evidence type="ECO:0000256" key="3">
    <source>
        <dbReference type="ARBA" id="ARBA00022989"/>
    </source>
</evidence>
<reference evidence="9" key="1">
    <citation type="submission" date="2016-10" db="EMBL/GenBank/DDBJ databases">
        <authorList>
            <person name="de Groot N.N."/>
        </authorList>
    </citation>
    <scope>NUCLEOTIDE SEQUENCE</scope>
</reference>
<protein>
    <submittedName>
        <fullName evidence="9">TonB-like putative TolA function</fullName>
    </submittedName>
</protein>
<comment type="subcellular location">
    <subcellularLocation>
        <location evidence="1">Mitochondrion membrane</location>
    </subcellularLocation>
</comment>
<dbReference type="SUPFAM" id="SSF74653">
    <property type="entry name" value="TolA/TonB C-terminal domain"/>
    <property type="match status" value="1"/>
</dbReference>
<evidence type="ECO:0000256" key="2">
    <source>
        <dbReference type="ARBA" id="ARBA00022692"/>
    </source>
</evidence>
<dbReference type="GO" id="GO:0006754">
    <property type="term" value="P:ATP biosynthetic process"/>
    <property type="evidence" value="ECO:0007669"/>
    <property type="project" value="UniProtKB-KW"/>
</dbReference>
<evidence type="ECO:0000256" key="5">
    <source>
        <dbReference type="ARBA" id="ARBA00023136"/>
    </source>
</evidence>
<proteinExistence type="predicted"/>
<accession>A0A1W1D3I3</accession>
<evidence type="ECO:0000256" key="1">
    <source>
        <dbReference type="ARBA" id="ARBA00004325"/>
    </source>
</evidence>
<dbReference type="AlphaFoldDB" id="A0A1W1D3I3"/>
<evidence type="ECO:0000259" key="8">
    <source>
        <dbReference type="Pfam" id="PF02326"/>
    </source>
</evidence>
<evidence type="ECO:0000313" key="9">
    <source>
        <dbReference type="EMBL" id="SFV74997.1"/>
    </source>
</evidence>
<evidence type="ECO:0000256" key="7">
    <source>
        <dbReference type="SAM" id="Phobius"/>
    </source>
</evidence>
<dbReference type="InterPro" id="IPR003319">
    <property type="entry name" value="YMF19-like_N"/>
</dbReference>
<gene>
    <name evidence="9" type="ORF">MNB_SM-3-131</name>
</gene>